<dbReference type="GeneID" id="18261082"/>
<dbReference type="AlphaFoldDB" id="G0SHL3"/>
<dbReference type="Proteomes" id="UP000008066">
    <property type="component" value="Unassembled WGS sequence"/>
</dbReference>
<evidence type="ECO:0000313" key="2">
    <source>
        <dbReference type="EMBL" id="EGS17702.1"/>
    </source>
</evidence>
<feature type="region of interest" description="Disordered" evidence="1">
    <location>
        <begin position="438"/>
        <end position="497"/>
    </location>
</feature>
<feature type="compositionally biased region" description="Basic and acidic residues" evidence="1">
    <location>
        <begin position="445"/>
        <end position="457"/>
    </location>
</feature>
<feature type="compositionally biased region" description="Polar residues" evidence="1">
    <location>
        <begin position="54"/>
        <end position="69"/>
    </location>
</feature>
<dbReference type="KEGG" id="cthr:CTHT_0070440"/>
<dbReference type="eggNOG" id="ENOG502RIWM">
    <property type="taxonomic scope" value="Eukaryota"/>
</dbReference>
<feature type="compositionally biased region" description="Basic and acidic residues" evidence="1">
    <location>
        <begin position="467"/>
        <end position="490"/>
    </location>
</feature>
<dbReference type="OMA" id="DEWIEWR"/>
<protein>
    <submittedName>
        <fullName evidence="2">Uncharacterized protein</fullName>
    </submittedName>
</protein>
<evidence type="ECO:0000313" key="3">
    <source>
        <dbReference type="Proteomes" id="UP000008066"/>
    </source>
</evidence>
<feature type="region of interest" description="Disordered" evidence="1">
    <location>
        <begin position="388"/>
        <end position="413"/>
    </location>
</feature>
<feature type="region of interest" description="Disordered" evidence="1">
    <location>
        <begin position="32"/>
        <end position="75"/>
    </location>
</feature>
<proteinExistence type="predicted"/>
<gene>
    <name evidence="2" type="ORF">CTHT_0070440</name>
</gene>
<dbReference type="RefSeq" id="XP_006697320.1">
    <property type="nucleotide sequence ID" value="XM_006697257.1"/>
</dbReference>
<keyword evidence="3" id="KW-1185">Reference proteome</keyword>
<dbReference type="HOGENOM" id="CLU_548583_0_0_1"/>
<reference evidence="2 3" key="1">
    <citation type="journal article" date="2011" name="Cell">
        <title>Insight into structure and assembly of the nuclear pore complex by utilizing the genome of a eukaryotic thermophile.</title>
        <authorList>
            <person name="Amlacher S."/>
            <person name="Sarges P."/>
            <person name="Flemming D."/>
            <person name="van Noort V."/>
            <person name="Kunze R."/>
            <person name="Devos D.P."/>
            <person name="Arumugam M."/>
            <person name="Bork P."/>
            <person name="Hurt E."/>
        </authorList>
    </citation>
    <scope>NUCLEOTIDE SEQUENCE [LARGE SCALE GENOMIC DNA]</scope>
    <source>
        <strain evidence="3">DSM 1495 / CBS 144.50 / IMI 039719</strain>
    </source>
</reference>
<name>G0SHL3_CHATD</name>
<sequence>MGSSSDDNNPPINPFIRFAQHVNQNIQAGLNTINPFASSSSNPSPPQSLPASSDTQTPSDAIVPSTDNLPSAPLDPATAHFETRLSLLRGGTRPEADLAWRLFLRHSTYSPLRLDRELGWRPRPYCPDDPGLDTSQFGWADAFEDLMLAQSGVERMSDLREKSELFEGWAFGSRGLPWDEGEKDVTAVWRPFHFTFPFGMGFGFGGVYGPVTFGAAGSREWREMAWLRRMHERRLNEVYFPVQELGKGGYRSPETMEEWVEFRRREAERRKAMQDAWGRRLDNKPYESFGEEWERMLESFGLSDRSTENKDGKKDGHSVIDEIKSVFKAFDDLFPRHGHNKKDENHNPDTDLDLFESARSAFEDTHRSLSTFFKTFSNAWKDATNAAAFPPIPRSSSNNPAGSNPTKVETTESMEDGLMKRVTKKEYDDGKGTTHVVHETTWTDEEGRVVRSQRSETYRQQSSWVRKGGEEENKEKKEGEGEGEGNKKDGNGGWFWN</sequence>
<feature type="compositionally biased region" description="Polar residues" evidence="1">
    <location>
        <begin position="394"/>
        <end position="408"/>
    </location>
</feature>
<accession>G0SHL3</accession>
<organism evidence="3">
    <name type="scientific">Chaetomium thermophilum (strain DSM 1495 / CBS 144.50 / IMI 039719)</name>
    <name type="common">Thermochaetoides thermophila</name>
    <dbReference type="NCBI Taxonomy" id="759272"/>
    <lineage>
        <taxon>Eukaryota</taxon>
        <taxon>Fungi</taxon>
        <taxon>Dikarya</taxon>
        <taxon>Ascomycota</taxon>
        <taxon>Pezizomycotina</taxon>
        <taxon>Sordariomycetes</taxon>
        <taxon>Sordariomycetidae</taxon>
        <taxon>Sordariales</taxon>
        <taxon>Chaetomiaceae</taxon>
        <taxon>Thermochaetoides</taxon>
    </lineage>
</organism>
<dbReference type="EMBL" id="GL988047">
    <property type="protein sequence ID" value="EGS17702.1"/>
    <property type="molecule type" value="Genomic_DNA"/>
</dbReference>
<evidence type="ECO:0000256" key="1">
    <source>
        <dbReference type="SAM" id="MobiDB-lite"/>
    </source>
</evidence>
<dbReference type="OrthoDB" id="4586300at2759"/>